<evidence type="ECO:0000313" key="6">
    <source>
        <dbReference type="Proteomes" id="UP000000759"/>
    </source>
</evidence>
<dbReference type="OrthoDB" id="10248838at2759"/>
<organism evidence="5 6">
    <name type="scientific">Phaeodactylum tricornutum (strain CCAP 1055/1)</name>
    <dbReference type="NCBI Taxonomy" id="556484"/>
    <lineage>
        <taxon>Eukaryota</taxon>
        <taxon>Sar</taxon>
        <taxon>Stramenopiles</taxon>
        <taxon>Ochrophyta</taxon>
        <taxon>Bacillariophyta</taxon>
        <taxon>Bacillariophyceae</taxon>
        <taxon>Bacillariophycidae</taxon>
        <taxon>Naviculales</taxon>
        <taxon>Phaeodactylaceae</taxon>
        <taxon>Phaeodactylum</taxon>
    </lineage>
</organism>
<keyword evidence="2" id="KW-0802">TPR repeat</keyword>
<evidence type="ECO:0000256" key="1">
    <source>
        <dbReference type="ARBA" id="ARBA00022737"/>
    </source>
</evidence>
<dbReference type="PANTHER" id="PTHR46035">
    <property type="entry name" value="TETRATRICOPEPTIDE REPEAT PROTEIN 4"/>
    <property type="match status" value="1"/>
</dbReference>
<dbReference type="InterPro" id="IPR044059">
    <property type="entry name" value="Csn1/TTC4_wheel"/>
</dbReference>
<dbReference type="KEGG" id="pti:PHATRDRAFT_45844"/>
<dbReference type="Gene3D" id="1.25.40.10">
    <property type="entry name" value="Tetratricopeptide repeat domain"/>
    <property type="match status" value="1"/>
</dbReference>
<dbReference type="GO" id="GO:0005634">
    <property type="term" value="C:nucleus"/>
    <property type="evidence" value="ECO:0007669"/>
    <property type="project" value="TreeGrafter"/>
</dbReference>
<evidence type="ECO:0000313" key="5">
    <source>
        <dbReference type="EMBL" id="EEC48241.1"/>
    </source>
</evidence>
<dbReference type="GO" id="GO:0006457">
    <property type="term" value="P:protein folding"/>
    <property type="evidence" value="ECO:0007669"/>
    <property type="project" value="TreeGrafter"/>
</dbReference>
<dbReference type="EMBL" id="CM000611">
    <property type="protein sequence ID" value="EEC48241.1"/>
    <property type="molecule type" value="Genomic_DNA"/>
</dbReference>
<dbReference type="eggNOG" id="KOG0551">
    <property type="taxonomic scope" value="Eukaryota"/>
</dbReference>
<sequence>MVHIEEVKNVPTGIQPEAKEISKKEASNVEKYNDLLSTMQKTKEKWDEEDGVEDEQDALLSQAIEFAIEQGRGWAPGEKDAYLEKILDDDFIPPMFCSTPEELEKTGLQEAFTSLIYDGESPTSLMLSFKKKGNEAFTNGKRNEAKNMQYYRDAINHYYEAFAWAQKIEPMMAGDLAQADTDEPTYTEDELDELRSNICNNVALAHTQLKNWGFVRDECQKALTFNNNNVKAWYRLAKAYQMLQRWEEAGDAIESGLAVDGEENNKDLRKLQKLLSDRIQKARKFRQQRERKRAERVMKIKKVWKHCQETGGIKLGRIPLVATVTDAEEDDDDRDESRWHFHLPHTGQLPSEEHGVWAWPCMFLYPSHNQSDYVKHFAESEMLALRMAEMFPELEDLGGETPMPWDYNNEFSCSQLAVYFEIQVPDTEERVIHPEHVELLRDQATTMRFYESCRALQGDEGTAMAEVVRAVERKHLYQQRKAWTKRHGSLWAKPDPCSVVRVHPAMTLRGVLTDHRMVVPNAWLIVFQFLVTFVIFPESHPAHAAYLKEHECVGLLEPTE</sequence>
<reference evidence="5 6" key="1">
    <citation type="journal article" date="2008" name="Nature">
        <title>The Phaeodactylum genome reveals the evolutionary history of diatom genomes.</title>
        <authorList>
            <person name="Bowler C."/>
            <person name="Allen A.E."/>
            <person name="Badger J.H."/>
            <person name="Grimwood J."/>
            <person name="Jabbari K."/>
            <person name="Kuo A."/>
            <person name="Maheswari U."/>
            <person name="Martens C."/>
            <person name="Maumus F."/>
            <person name="Otillar R.P."/>
            <person name="Rayko E."/>
            <person name="Salamov A."/>
            <person name="Vandepoele K."/>
            <person name="Beszteri B."/>
            <person name="Gruber A."/>
            <person name="Heijde M."/>
            <person name="Katinka M."/>
            <person name="Mock T."/>
            <person name="Valentin K."/>
            <person name="Verret F."/>
            <person name="Berges J.A."/>
            <person name="Brownlee C."/>
            <person name="Cadoret J.P."/>
            <person name="Chiovitti A."/>
            <person name="Choi C.J."/>
            <person name="Coesel S."/>
            <person name="De Martino A."/>
            <person name="Detter J.C."/>
            <person name="Durkin C."/>
            <person name="Falciatore A."/>
            <person name="Fournet J."/>
            <person name="Haruta M."/>
            <person name="Huysman M.J."/>
            <person name="Jenkins B.D."/>
            <person name="Jiroutova K."/>
            <person name="Jorgensen R.E."/>
            <person name="Joubert Y."/>
            <person name="Kaplan A."/>
            <person name="Kroger N."/>
            <person name="Kroth P.G."/>
            <person name="La Roche J."/>
            <person name="Lindquist E."/>
            <person name="Lommer M."/>
            <person name="Martin-Jezequel V."/>
            <person name="Lopez P.J."/>
            <person name="Lucas S."/>
            <person name="Mangogna M."/>
            <person name="McGinnis K."/>
            <person name="Medlin L.K."/>
            <person name="Montsant A."/>
            <person name="Oudot-Le Secq M.P."/>
            <person name="Napoli C."/>
            <person name="Obornik M."/>
            <person name="Parker M.S."/>
            <person name="Petit J.L."/>
            <person name="Porcel B.M."/>
            <person name="Poulsen N."/>
            <person name="Robison M."/>
            <person name="Rychlewski L."/>
            <person name="Rynearson T.A."/>
            <person name="Schmutz J."/>
            <person name="Shapiro H."/>
            <person name="Siaut M."/>
            <person name="Stanley M."/>
            <person name="Sussman M.R."/>
            <person name="Taylor A.R."/>
            <person name="Vardi A."/>
            <person name="von Dassow P."/>
            <person name="Vyverman W."/>
            <person name="Willis A."/>
            <person name="Wyrwicz L.S."/>
            <person name="Rokhsar D.S."/>
            <person name="Weissenbach J."/>
            <person name="Armbrust E.V."/>
            <person name="Green B.R."/>
            <person name="Van de Peer Y."/>
            <person name="Grigoriev I.V."/>
        </authorList>
    </citation>
    <scope>NUCLEOTIDE SEQUENCE [LARGE SCALE GENOMIC DNA]</scope>
    <source>
        <strain evidence="5 6">CCAP 1055/1</strain>
    </source>
</reference>
<dbReference type="PANTHER" id="PTHR46035:SF1">
    <property type="entry name" value="TETRATRICOPEPTIDE REPEAT PROTEIN 4"/>
    <property type="match status" value="1"/>
</dbReference>
<evidence type="ECO:0000256" key="3">
    <source>
        <dbReference type="ARBA" id="ARBA00023602"/>
    </source>
</evidence>
<comment type="similarity">
    <text evidence="3">Belongs to the TTC4 family.</text>
</comment>
<dbReference type="SMART" id="SM00028">
    <property type="entry name" value="TPR"/>
    <property type="match status" value="2"/>
</dbReference>
<feature type="domain" description="Cns1/TTC4 wheel" evidence="4">
    <location>
        <begin position="358"/>
        <end position="422"/>
    </location>
</feature>
<dbReference type="InterPro" id="IPR011990">
    <property type="entry name" value="TPR-like_helical_dom_sf"/>
</dbReference>
<dbReference type="Pfam" id="PF18972">
    <property type="entry name" value="Wheel"/>
    <property type="match status" value="1"/>
</dbReference>
<accession>B7FYW3</accession>
<dbReference type="GO" id="GO:0005829">
    <property type="term" value="C:cytosol"/>
    <property type="evidence" value="ECO:0007669"/>
    <property type="project" value="TreeGrafter"/>
</dbReference>
<dbReference type="GeneID" id="7201092"/>
<dbReference type="GO" id="GO:0051879">
    <property type="term" value="F:Hsp90 protein binding"/>
    <property type="evidence" value="ECO:0007669"/>
    <property type="project" value="InterPro"/>
</dbReference>
<evidence type="ECO:0000259" key="4">
    <source>
        <dbReference type="Pfam" id="PF18972"/>
    </source>
</evidence>
<reference evidence="6" key="2">
    <citation type="submission" date="2008-08" db="EMBL/GenBank/DDBJ databases">
        <authorList>
            <consortium name="Diatom Consortium"/>
            <person name="Grigoriev I."/>
            <person name="Grimwood J."/>
            <person name="Kuo A."/>
            <person name="Otillar R.P."/>
            <person name="Salamov A."/>
            <person name="Detter J.C."/>
            <person name="Lindquist E."/>
            <person name="Shapiro H."/>
            <person name="Lucas S."/>
            <person name="Glavina del Rio T."/>
            <person name="Pitluck S."/>
            <person name="Rokhsar D."/>
            <person name="Bowler C."/>
        </authorList>
    </citation>
    <scope>GENOME REANNOTATION</scope>
    <source>
        <strain evidence="6">CCAP 1055/1</strain>
    </source>
</reference>
<keyword evidence="1" id="KW-0677">Repeat</keyword>
<evidence type="ECO:0000256" key="2">
    <source>
        <dbReference type="ARBA" id="ARBA00022803"/>
    </source>
</evidence>
<dbReference type="GO" id="GO:0030544">
    <property type="term" value="F:Hsp70 protein binding"/>
    <property type="evidence" value="ECO:0007669"/>
    <property type="project" value="TreeGrafter"/>
</dbReference>
<dbReference type="RefSeq" id="XP_002180050.1">
    <property type="nucleotide sequence ID" value="XM_002180014.1"/>
</dbReference>
<proteinExistence type="inferred from homology"/>
<name>B7FYW3_PHATC</name>
<dbReference type="PaxDb" id="2850-Phatr45844"/>
<dbReference type="AlphaFoldDB" id="B7FYW3"/>
<dbReference type="Proteomes" id="UP000000759">
    <property type="component" value="Chromosome 8"/>
</dbReference>
<dbReference type="CDD" id="cd21377">
    <property type="entry name" value="CTWD_Cns1-like"/>
    <property type="match status" value="1"/>
</dbReference>
<dbReference type="HOGENOM" id="CLU_493031_0_0_1"/>
<dbReference type="SUPFAM" id="SSF48452">
    <property type="entry name" value="TPR-like"/>
    <property type="match status" value="1"/>
</dbReference>
<protein>
    <recommendedName>
        <fullName evidence="4">Cns1/TTC4 wheel domain-containing protein</fullName>
    </recommendedName>
</protein>
<dbReference type="InParanoid" id="B7FYW3"/>
<dbReference type="InterPro" id="IPR019734">
    <property type="entry name" value="TPR_rpt"/>
</dbReference>
<keyword evidence="6" id="KW-1185">Reference proteome</keyword>
<dbReference type="Pfam" id="PF13431">
    <property type="entry name" value="TPR_17"/>
    <property type="match status" value="1"/>
</dbReference>
<gene>
    <name evidence="5" type="ORF">PHATRDRAFT_45844</name>
</gene>